<reference evidence="1 2" key="1">
    <citation type="submission" date="2019-02" db="EMBL/GenBank/DDBJ databases">
        <title>Genome sequencing of the rare red list fungi Antrodiella citrinella (Flaviporus citrinellus).</title>
        <authorList>
            <person name="Buettner E."/>
            <person name="Kellner H."/>
        </authorList>
    </citation>
    <scope>NUCLEOTIDE SEQUENCE [LARGE SCALE GENOMIC DNA]</scope>
    <source>
        <strain evidence="1 2">DSM 108506</strain>
    </source>
</reference>
<organism evidence="1 2">
    <name type="scientific">Antrodiella citrinella</name>
    <dbReference type="NCBI Taxonomy" id="2447956"/>
    <lineage>
        <taxon>Eukaryota</taxon>
        <taxon>Fungi</taxon>
        <taxon>Dikarya</taxon>
        <taxon>Basidiomycota</taxon>
        <taxon>Agaricomycotina</taxon>
        <taxon>Agaricomycetes</taxon>
        <taxon>Polyporales</taxon>
        <taxon>Steccherinaceae</taxon>
        <taxon>Antrodiella</taxon>
    </lineage>
</organism>
<dbReference type="Proteomes" id="UP000308730">
    <property type="component" value="Unassembled WGS sequence"/>
</dbReference>
<comment type="caution">
    <text evidence="1">The sequence shown here is derived from an EMBL/GenBank/DDBJ whole genome shotgun (WGS) entry which is preliminary data.</text>
</comment>
<sequence>MAIATWSRRDAAQVSVPENAFPNWGMALKAQKVDIDWIADIMASPIADMTLKTRRVGVLVRADGPNLWWGQLPCMIRFNVPIWIYWGTIEVPRNTPHATPAMLAHKPSMDDIKNADYLMSETGGRDGHPLVEGGGGQLYGETWKEMFARRSVEDETLRAEETPLQMEARLRRKELSLLCKAPGLQCRGVTVFEWVECPEPRYRGEFVRYRVSRWQVGDVWDRYTDAQKRYDDYRNEWDLCRQFDSDDMDDQLYPETSQDTSFIDHRALLPSLPPSAESCNDVTRQAHVAYSVPHITDPPRPALSEEILRNRYGLILPADASYELRSQPPLSQAKLEKLFGFCPKSLPLTLRNPLSDFAIGLMRNADFLSTMWDLRARNGSCIKTKTSTHVSRYLRLSVDGSRGEVYRVEGQGTGPAHWELIVEDPVSVMQLLRLRGPQSTQYLFQHLYGLWHEYEGRGIGGDDALSEEEEGIICGLYKVYTDDSGRQTEDASWWPKQSVWKRCGLYVGYWSEDCERWFQLRLQGIKSCKEQPKNAAAWKDALKYYQNDSRTILAQLSRGASNFLA</sequence>
<dbReference type="OrthoDB" id="2658589at2759"/>
<protein>
    <submittedName>
        <fullName evidence="1">Uncharacterized protein</fullName>
    </submittedName>
</protein>
<evidence type="ECO:0000313" key="1">
    <source>
        <dbReference type="EMBL" id="THH19829.1"/>
    </source>
</evidence>
<evidence type="ECO:0000313" key="2">
    <source>
        <dbReference type="Proteomes" id="UP000308730"/>
    </source>
</evidence>
<keyword evidence="2" id="KW-1185">Reference proteome</keyword>
<dbReference type="EMBL" id="SGPM01000519">
    <property type="protein sequence ID" value="THH19829.1"/>
    <property type="molecule type" value="Genomic_DNA"/>
</dbReference>
<accession>A0A4S4M408</accession>
<gene>
    <name evidence="1" type="ORF">EUX98_g8703</name>
</gene>
<proteinExistence type="predicted"/>
<dbReference type="AlphaFoldDB" id="A0A4S4M408"/>
<name>A0A4S4M408_9APHY</name>